<name>A0A645JLH9_9ZZZZ</name>
<gene>
    <name evidence="1" type="ORF">SDC9_212037</name>
</gene>
<reference evidence="1" key="1">
    <citation type="submission" date="2019-08" db="EMBL/GenBank/DDBJ databases">
        <authorList>
            <person name="Kucharzyk K."/>
            <person name="Murdoch R.W."/>
            <person name="Higgins S."/>
            <person name="Loffler F."/>
        </authorList>
    </citation>
    <scope>NUCLEOTIDE SEQUENCE</scope>
</reference>
<proteinExistence type="predicted"/>
<dbReference type="AlphaFoldDB" id="A0A645JLH9"/>
<protein>
    <submittedName>
        <fullName evidence="1">Uncharacterized protein</fullName>
    </submittedName>
</protein>
<accession>A0A645JLH9</accession>
<sequence length="122" mass="12995">MFFRYQPKRCDGFLSVKRGQVKHIKSNAVFKIQVWNNGGIYENKTHDRTFGQQAGPANGKAGFGAGTGGFDAEPRYRVWACRPCAGDYAGSDPGSKKHTGLCAAAGGDCQPAACGGGIIDRH</sequence>
<organism evidence="1">
    <name type="scientific">bioreactor metagenome</name>
    <dbReference type="NCBI Taxonomy" id="1076179"/>
    <lineage>
        <taxon>unclassified sequences</taxon>
        <taxon>metagenomes</taxon>
        <taxon>ecological metagenomes</taxon>
    </lineage>
</organism>
<comment type="caution">
    <text evidence="1">The sequence shown here is derived from an EMBL/GenBank/DDBJ whole genome shotgun (WGS) entry which is preliminary data.</text>
</comment>
<evidence type="ECO:0000313" key="1">
    <source>
        <dbReference type="EMBL" id="MPN64266.1"/>
    </source>
</evidence>
<dbReference type="EMBL" id="VSSQ01144889">
    <property type="protein sequence ID" value="MPN64266.1"/>
    <property type="molecule type" value="Genomic_DNA"/>
</dbReference>